<proteinExistence type="predicted"/>
<evidence type="ECO:0000313" key="2">
    <source>
        <dbReference type="Proteomes" id="UP000316252"/>
    </source>
</evidence>
<dbReference type="EMBL" id="VHQG01000001">
    <property type="protein sequence ID" value="TPW78056.1"/>
    <property type="molecule type" value="Genomic_DNA"/>
</dbReference>
<accession>A0A506Y5X3</accession>
<name>A0A506Y5X3_9MICO</name>
<dbReference type="OrthoDB" id="4978768at2"/>
<dbReference type="RefSeq" id="WP_141162581.1">
    <property type="nucleotide sequence ID" value="NZ_VHQG01000001.1"/>
</dbReference>
<protein>
    <submittedName>
        <fullName evidence="1">Uncharacterized protein</fullName>
    </submittedName>
</protein>
<gene>
    <name evidence="1" type="ORF">FJ657_05365</name>
</gene>
<keyword evidence="2" id="KW-1185">Reference proteome</keyword>
<comment type="caution">
    <text evidence="1">The sequence shown here is derived from an EMBL/GenBank/DDBJ whole genome shotgun (WGS) entry which is preliminary data.</text>
</comment>
<dbReference type="AlphaFoldDB" id="A0A506Y5X3"/>
<organism evidence="1 2">
    <name type="scientific">Schumannella soli</name>
    <dbReference type="NCBI Taxonomy" id="2590779"/>
    <lineage>
        <taxon>Bacteria</taxon>
        <taxon>Bacillati</taxon>
        <taxon>Actinomycetota</taxon>
        <taxon>Actinomycetes</taxon>
        <taxon>Micrococcales</taxon>
        <taxon>Microbacteriaceae</taxon>
        <taxon>Schumannella</taxon>
    </lineage>
</organism>
<reference evidence="1 2" key="1">
    <citation type="submission" date="2019-06" db="EMBL/GenBank/DDBJ databases">
        <authorList>
            <person name="Li F."/>
        </authorList>
    </citation>
    <scope>NUCLEOTIDE SEQUENCE [LARGE SCALE GENOMIC DNA]</scope>
    <source>
        <strain evidence="1 2">10F1D-1</strain>
    </source>
</reference>
<dbReference type="Proteomes" id="UP000316252">
    <property type="component" value="Unassembled WGS sequence"/>
</dbReference>
<evidence type="ECO:0000313" key="1">
    <source>
        <dbReference type="EMBL" id="TPW78056.1"/>
    </source>
</evidence>
<sequence>MPESAAVWFANERPVRIVWHGRRYRVNDTPTRLEPGDVWHPAMTHPIERRWSGWRFQAVDADGNAPVFDLRPGAAAGEWIVLAVHDAPPAARPAAR</sequence>